<keyword evidence="5 7" id="KW-0547">Nucleotide-binding</keyword>
<dbReference type="Gene3D" id="3.40.50.720">
    <property type="entry name" value="NAD(P)-binding Rossmann-like Domain"/>
    <property type="match status" value="1"/>
</dbReference>
<accession>A0ABV9LVG6</accession>
<evidence type="ECO:0000256" key="3">
    <source>
        <dbReference type="ARBA" id="ARBA00022490"/>
    </source>
</evidence>
<evidence type="ECO:0000313" key="11">
    <source>
        <dbReference type="EMBL" id="MFC4700290.1"/>
    </source>
</evidence>
<reference evidence="12" key="1">
    <citation type="journal article" date="2019" name="Int. J. Syst. Evol. Microbiol.">
        <title>The Global Catalogue of Microorganisms (GCM) 10K type strain sequencing project: providing services to taxonomists for standard genome sequencing and annotation.</title>
        <authorList>
            <consortium name="The Broad Institute Genomics Platform"/>
            <consortium name="The Broad Institute Genome Sequencing Center for Infectious Disease"/>
            <person name="Wu L."/>
            <person name="Ma J."/>
        </authorList>
    </citation>
    <scope>NUCLEOTIDE SEQUENCE [LARGE SCALE GENOMIC DNA]</scope>
    <source>
        <strain evidence="12">KACC 12507</strain>
    </source>
</reference>
<sequence length="481" mass="52287">MSEVTFHTRSSYRDASIAVVGMGVTGRSCARFLLSLGANVHAFDKHPIDANMLKAQLNMAPSSAPDTGFLGTYLLDEHSRLEEYDYVVLSPGVNPNHPAIAPIRYCANVLSDLDIFAQYNRVPCIGVTGSNGKSTVVDMLDKTLSAAGHKVLVGGNFGTGALDLLGQQADYIVLELSSFQLEITQALPLKVGCILNITEDHIDRHQSFANYTKAKQRIFAHSAKLVVNSGDAHTIPHDELSKVTCSVALNECELPHSLCANISAYRQDSQGIKRNDELLLASDELPLALEHLMMNMQFVLAIHECLALPLQPAVQSLIRYKGLAHRFEWIGNWRNIVAINDSKATNTGACIAALNCARRLNWRTILIAGGDAKGSDLSVLEPLMRQSVFAVIVFGKDAAKFLNLHDDVYQVASIEQAVALAFKLAFELEPNLGANDQQASAQAPALQTAILLSPACASIDMFANYQERGERFKQAVMRAAA</sequence>
<dbReference type="PANTHER" id="PTHR43692:SF1">
    <property type="entry name" value="UDP-N-ACETYLMURAMOYLALANINE--D-GLUTAMATE LIGASE"/>
    <property type="match status" value="1"/>
</dbReference>
<comment type="similarity">
    <text evidence="7">Belongs to the MurCDEF family.</text>
</comment>
<comment type="pathway">
    <text evidence="2 7 8">Cell wall biogenesis; peptidoglycan biosynthesis.</text>
</comment>
<evidence type="ECO:0000259" key="10">
    <source>
        <dbReference type="Pfam" id="PF08245"/>
    </source>
</evidence>
<dbReference type="Gene3D" id="3.40.1190.10">
    <property type="entry name" value="Mur-like, catalytic domain"/>
    <property type="match status" value="1"/>
</dbReference>
<proteinExistence type="inferred from homology"/>
<feature type="binding site" evidence="7">
    <location>
        <begin position="129"/>
        <end position="135"/>
    </location>
    <ligand>
        <name>ATP</name>
        <dbReference type="ChEBI" id="CHEBI:30616"/>
    </ligand>
</feature>
<dbReference type="SUPFAM" id="SSF51984">
    <property type="entry name" value="MurCD N-terminal domain"/>
    <property type="match status" value="1"/>
</dbReference>
<keyword evidence="3 7" id="KW-0963">Cytoplasm</keyword>
<organism evidence="11 12">
    <name type="scientific">Glaciecola siphonariae</name>
    <dbReference type="NCBI Taxonomy" id="521012"/>
    <lineage>
        <taxon>Bacteria</taxon>
        <taxon>Pseudomonadati</taxon>
        <taxon>Pseudomonadota</taxon>
        <taxon>Gammaproteobacteria</taxon>
        <taxon>Alteromonadales</taxon>
        <taxon>Alteromonadaceae</taxon>
        <taxon>Glaciecola</taxon>
    </lineage>
</organism>
<comment type="function">
    <text evidence="7 8">Cell wall formation. Catalyzes the addition of glutamate to the nucleotide precursor UDP-N-acetylmuramoyl-L-alanine (UMA).</text>
</comment>
<feature type="domain" description="Mur ligase central" evidence="10">
    <location>
        <begin position="127"/>
        <end position="271"/>
    </location>
</feature>
<comment type="subcellular location">
    <subcellularLocation>
        <location evidence="1 7 8">Cytoplasm</location>
    </subcellularLocation>
</comment>
<protein>
    <recommendedName>
        <fullName evidence="7 8">UDP-N-acetylmuramoylalanine--D-glutamate ligase</fullName>
        <ecNumber evidence="7 8">6.3.2.9</ecNumber>
    </recommendedName>
    <alternativeName>
        <fullName evidence="7">D-glutamic acid-adding enzyme</fullName>
    </alternativeName>
    <alternativeName>
        <fullName evidence="7">UDP-N-acetylmuramoyl-L-alanyl-D-glutamate synthetase</fullName>
    </alternativeName>
</protein>
<dbReference type="EMBL" id="JBHSGU010000002">
    <property type="protein sequence ID" value="MFC4700290.1"/>
    <property type="molecule type" value="Genomic_DNA"/>
</dbReference>
<dbReference type="Gene3D" id="3.90.190.20">
    <property type="entry name" value="Mur ligase, C-terminal domain"/>
    <property type="match status" value="1"/>
</dbReference>
<evidence type="ECO:0000256" key="7">
    <source>
        <dbReference type="HAMAP-Rule" id="MF_00639"/>
    </source>
</evidence>
<evidence type="ECO:0000313" key="12">
    <source>
        <dbReference type="Proteomes" id="UP001595897"/>
    </source>
</evidence>
<dbReference type="InterPro" id="IPR013221">
    <property type="entry name" value="Mur_ligase_cen"/>
</dbReference>
<evidence type="ECO:0000256" key="8">
    <source>
        <dbReference type="RuleBase" id="RU003664"/>
    </source>
</evidence>
<comment type="caution">
    <text evidence="11">The sequence shown here is derived from an EMBL/GenBank/DDBJ whole genome shotgun (WGS) entry which is preliminary data.</text>
</comment>
<name>A0ABV9LVG6_9ALTE</name>
<dbReference type="GO" id="GO:0008764">
    <property type="term" value="F:UDP-N-acetylmuramoylalanine-D-glutamate ligase activity"/>
    <property type="evidence" value="ECO:0007669"/>
    <property type="project" value="UniProtKB-EC"/>
</dbReference>
<keyword evidence="6 7" id="KW-0067">ATP-binding</keyword>
<keyword evidence="12" id="KW-1185">Reference proteome</keyword>
<keyword evidence="4 7" id="KW-0436">Ligase</keyword>
<evidence type="ECO:0000256" key="5">
    <source>
        <dbReference type="ARBA" id="ARBA00022741"/>
    </source>
</evidence>
<evidence type="ECO:0000256" key="2">
    <source>
        <dbReference type="ARBA" id="ARBA00004752"/>
    </source>
</evidence>
<dbReference type="RefSeq" id="WP_382407580.1">
    <property type="nucleotide sequence ID" value="NZ_JBHSGU010000002.1"/>
</dbReference>
<dbReference type="NCBIfam" id="TIGR01087">
    <property type="entry name" value="murD"/>
    <property type="match status" value="1"/>
</dbReference>
<gene>
    <name evidence="7 11" type="primary">murD</name>
    <name evidence="11" type="ORF">ACFO4O_08995</name>
</gene>
<dbReference type="SUPFAM" id="SSF53244">
    <property type="entry name" value="MurD-like peptide ligases, peptide-binding domain"/>
    <property type="match status" value="1"/>
</dbReference>
<dbReference type="SUPFAM" id="SSF53623">
    <property type="entry name" value="MurD-like peptide ligases, catalytic domain"/>
    <property type="match status" value="1"/>
</dbReference>
<keyword evidence="7 8" id="KW-0961">Cell wall biogenesis/degradation</keyword>
<comment type="catalytic activity">
    <reaction evidence="7 8">
        <text>UDP-N-acetyl-alpha-D-muramoyl-L-alanine + D-glutamate + ATP = UDP-N-acetyl-alpha-D-muramoyl-L-alanyl-D-glutamate + ADP + phosphate + H(+)</text>
        <dbReference type="Rhea" id="RHEA:16429"/>
        <dbReference type="ChEBI" id="CHEBI:15378"/>
        <dbReference type="ChEBI" id="CHEBI:29986"/>
        <dbReference type="ChEBI" id="CHEBI:30616"/>
        <dbReference type="ChEBI" id="CHEBI:43474"/>
        <dbReference type="ChEBI" id="CHEBI:83898"/>
        <dbReference type="ChEBI" id="CHEBI:83900"/>
        <dbReference type="ChEBI" id="CHEBI:456216"/>
        <dbReference type="EC" id="6.3.2.9"/>
    </reaction>
</comment>
<evidence type="ECO:0000256" key="4">
    <source>
        <dbReference type="ARBA" id="ARBA00022598"/>
    </source>
</evidence>
<keyword evidence="7 8" id="KW-0132">Cell division</keyword>
<dbReference type="InterPro" id="IPR005762">
    <property type="entry name" value="MurD"/>
</dbReference>
<feature type="domain" description="Mur ligase C-terminal" evidence="9">
    <location>
        <begin position="325"/>
        <end position="425"/>
    </location>
</feature>
<dbReference type="Pfam" id="PF02875">
    <property type="entry name" value="Mur_ligase_C"/>
    <property type="match status" value="1"/>
</dbReference>
<keyword evidence="7 8" id="KW-0573">Peptidoglycan synthesis</keyword>
<dbReference type="HAMAP" id="MF_00639">
    <property type="entry name" value="MurD"/>
    <property type="match status" value="1"/>
</dbReference>
<dbReference type="InterPro" id="IPR036565">
    <property type="entry name" value="Mur-like_cat_sf"/>
</dbReference>
<dbReference type="Pfam" id="PF21799">
    <property type="entry name" value="MurD-like_N"/>
    <property type="match status" value="1"/>
</dbReference>
<dbReference type="InterPro" id="IPR004101">
    <property type="entry name" value="Mur_ligase_C"/>
</dbReference>
<evidence type="ECO:0000259" key="9">
    <source>
        <dbReference type="Pfam" id="PF02875"/>
    </source>
</evidence>
<dbReference type="InterPro" id="IPR036615">
    <property type="entry name" value="Mur_ligase_C_dom_sf"/>
</dbReference>
<dbReference type="EC" id="6.3.2.9" evidence="7 8"/>
<keyword evidence="7 8" id="KW-0131">Cell cycle</keyword>
<dbReference type="Proteomes" id="UP001595897">
    <property type="component" value="Unassembled WGS sequence"/>
</dbReference>
<evidence type="ECO:0000256" key="6">
    <source>
        <dbReference type="ARBA" id="ARBA00022840"/>
    </source>
</evidence>
<dbReference type="PANTHER" id="PTHR43692">
    <property type="entry name" value="UDP-N-ACETYLMURAMOYLALANINE--D-GLUTAMATE LIGASE"/>
    <property type="match status" value="1"/>
</dbReference>
<keyword evidence="7 8" id="KW-0133">Cell shape</keyword>
<evidence type="ECO:0000256" key="1">
    <source>
        <dbReference type="ARBA" id="ARBA00004496"/>
    </source>
</evidence>
<dbReference type="Pfam" id="PF08245">
    <property type="entry name" value="Mur_ligase_M"/>
    <property type="match status" value="1"/>
</dbReference>